<protein>
    <recommendedName>
        <fullName evidence="1">SnoaL-like domain-containing protein</fullName>
    </recommendedName>
</protein>
<dbReference type="AlphaFoldDB" id="A0A9P4ILD7"/>
<dbReference type="OrthoDB" id="2148716at2759"/>
<evidence type="ECO:0000313" key="2">
    <source>
        <dbReference type="EMBL" id="KAF2103670.1"/>
    </source>
</evidence>
<feature type="domain" description="SnoaL-like" evidence="1">
    <location>
        <begin position="9"/>
        <end position="139"/>
    </location>
</feature>
<evidence type="ECO:0000259" key="1">
    <source>
        <dbReference type="Pfam" id="PF13577"/>
    </source>
</evidence>
<keyword evidence="3" id="KW-1185">Reference proteome</keyword>
<dbReference type="InterPro" id="IPR037401">
    <property type="entry name" value="SnoaL-like"/>
</dbReference>
<proteinExistence type="predicted"/>
<dbReference type="EMBL" id="ML978121">
    <property type="protein sequence ID" value="KAF2103670.1"/>
    <property type="molecule type" value="Genomic_DNA"/>
</dbReference>
<organism evidence="2 3">
    <name type="scientific">Rhizodiscina lignyota</name>
    <dbReference type="NCBI Taxonomy" id="1504668"/>
    <lineage>
        <taxon>Eukaryota</taxon>
        <taxon>Fungi</taxon>
        <taxon>Dikarya</taxon>
        <taxon>Ascomycota</taxon>
        <taxon>Pezizomycotina</taxon>
        <taxon>Dothideomycetes</taxon>
        <taxon>Pleosporomycetidae</taxon>
        <taxon>Aulographales</taxon>
        <taxon>Rhizodiscinaceae</taxon>
        <taxon>Rhizodiscina</taxon>
    </lineage>
</organism>
<name>A0A9P4ILD7_9PEZI</name>
<gene>
    <name evidence="2" type="ORF">NA57DRAFT_69883</name>
</gene>
<reference evidence="2" key="1">
    <citation type="journal article" date="2020" name="Stud. Mycol.">
        <title>101 Dothideomycetes genomes: a test case for predicting lifestyles and emergence of pathogens.</title>
        <authorList>
            <person name="Haridas S."/>
            <person name="Albert R."/>
            <person name="Binder M."/>
            <person name="Bloem J."/>
            <person name="Labutti K."/>
            <person name="Salamov A."/>
            <person name="Andreopoulos B."/>
            <person name="Baker S."/>
            <person name="Barry K."/>
            <person name="Bills G."/>
            <person name="Bluhm B."/>
            <person name="Cannon C."/>
            <person name="Castanera R."/>
            <person name="Culley D."/>
            <person name="Daum C."/>
            <person name="Ezra D."/>
            <person name="Gonzalez J."/>
            <person name="Henrissat B."/>
            <person name="Kuo A."/>
            <person name="Liang C."/>
            <person name="Lipzen A."/>
            <person name="Lutzoni F."/>
            <person name="Magnuson J."/>
            <person name="Mondo S."/>
            <person name="Nolan M."/>
            <person name="Ohm R."/>
            <person name="Pangilinan J."/>
            <person name="Park H.-J."/>
            <person name="Ramirez L."/>
            <person name="Alfaro M."/>
            <person name="Sun H."/>
            <person name="Tritt A."/>
            <person name="Yoshinaga Y."/>
            <person name="Zwiers L.-H."/>
            <person name="Turgeon B."/>
            <person name="Goodwin S."/>
            <person name="Spatafora J."/>
            <person name="Crous P."/>
            <person name="Grigoriev I."/>
        </authorList>
    </citation>
    <scope>NUCLEOTIDE SEQUENCE</scope>
    <source>
        <strain evidence="2">CBS 133067</strain>
    </source>
</reference>
<accession>A0A9P4ILD7</accession>
<evidence type="ECO:0000313" key="3">
    <source>
        <dbReference type="Proteomes" id="UP000799772"/>
    </source>
</evidence>
<dbReference type="InterPro" id="IPR032710">
    <property type="entry name" value="NTF2-like_dom_sf"/>
</dbReference>
<dbReference type="Proteomes" id="UP000799772">
    <property type="component" value="Unassembled WGS sequence"/>
</dbReference>
<dbReference type="Gene3D" id="3.10.450.50">
    <property type="match status" value="1"/>
</dbReference>
<dbReference type="Pfam" id="PF13577">
    <property type="entry name" value="SnoaL_4"/>
    <property type="match status" value="1"/>
</dbReference>
<sequence length="158" mass="17409">MAYTIALPSLSPREAVADCLYRSVTGIDGNDPELFASSVLPGKETSVIVGEHTIQGADTITEYIMSKIMPLHTTHFITNVRVDLKDGADTASLTANAMAYHYRPEDAYVPEAKAYVTGGLYYLDLVKDSDGLWKIKKWTLKMNWTEGERSVIFGEQGA</sequence>
<comment type="caution">
    <text evidence="2">The sequence shown here is derived from an EMBL/GenBank/DDBJ whole genome shotgun (WGS) entry which is preliminary data.</text>
</comment>
<dbReference type="SUPFAM" id="SSF54427">
    <property type="entry name" value="NTF2-like"/>
    <property type="match status" value="1"/>
</dbReference>